<feature type="domain" description="DUF6598" evidence="2">
    <location>
        <begin position="121"/>
        <end position="317"/>
    </location>
</feature>
<dbReference type="Proteomes" id="UP001231189">
    <property type="component" value="Unassembled WGS sequence"/>
</dbReference>
<gene>
    <name evidence="3" type="ORF">QYE76_058488</name>
</gene>
<name>A0AAD8WPQ6_LOLMU</name>
<evidence type="ECO:0000313" key="3">
    <source>
        <dbReference type="EMBL" id="KAK1670329.1"/>
    </source>
</evidence>
<reference evidence="3" key="1">
    <citation type="submission" date="2023-07" db="EMBL/GenBank/DDBJ databases">
        <title>A chromosome-level genome assembly of Lolium multiflorum.</title>
        <authorList>
            <person name="Chen Y."/>
            <person name="Copetti D."/>
            <person name="Kolliker R."/>
            <person name="Studer B."/>
        </authorList>
    </citation>
    <scope>NUCLEOTIDE SEQUENCE</scope>
    <source>
        <strain evidence="3">02402/16</strain>
        <tissue evidence="3">Leaf</tissue>
    </source>
</reference>
<evidence type="ECO:0000259" key="2">
    <source>
        <dbReference type="Pfam" id="PF20241"/>
    </source>
</evidence>
<accession>A0AAD8WPQ6</accession>
<dbReference type="InterPro" id="IPR046533">
    <property type="entry name" value="DUF6598"/>
</dbReference>
<dbReference type="PANTHER" id="PTHR33065:SF207">
    <property type="entry name" value="DUF6598 DOMAIN-CONTAINING PROTEIN"/>
    <property type="match status" value="1"/>
</dbReference>
<proteinExistence type="predicted"/>
<dbReference type="EMBL" id="JAUUTY010000003">
    <property type="protein sequence ID" value="KAK1670329.1"/>
    <property type="molecule type" value="Genomic_DNA"/>
</dbReference>
<dbReference type="Pfam" id="PF20241">
    <property type="entry name" value="DUF6598"/>
    <property type="match status" value="1"/>
</dbReference>
<comment type="caution">
    <text evidence="3">The sequence shown here is derived from an EMBL/GenBank/DDBJ whole genome shotgun (WGS) entry which is preliminary data.</text>
</comment>
<feature type="region of interest" description="Disordered" evidence="1">
    <location>
        <begin position="1"/>
        <end position="32"/>
    </location>
</feature>
<dbReference type="PANTHER" id="PTHR33065">
    <property type="entry name" value="OS07G0486400 PROTEIN"/>
    <property type="match status" value="1"/>
</dbReference>
<keyword evidence="4" id="KW-1185">Reference proteome</keyword>
<evidence type="ECO:0000313" key="4">
    <source>
        <dbReference type="Proteomes" id="UP001231189"/>
    </source>
</evidence>
<organism evidence="3 4">
    <name type="scientific">Lolium multiflorum</name>
    <name type="common">Italian ryegrass</name>
    <name type="synonym">Lolium perenne subsp. multiflorum</name>
    <dbReference type="NCBI Taxonomy" id="4521"/>
    <lineage>
        <taxon>Eukaryota</taxon>
        <taxon>Viridiplantae</taxon>
        <taxon>Streptophyta</taxon>
        <taxon>Embryophyta</taxon>
        <taxon>Tracheophyta</taxon>
        <taxon>Spermatophyta</taxon>
        <taxon>Magnoliopsida</taxon>
        <taxon>Liliopsida</taxon>
        <taxon>Poales</taxon>
        <taxon>Poaceae</taxon>
        <taxon>BOP clade</taxon>
        <taxon>Pooideae</taxon>
        <taxon>Poodae</taxon>
        <taxon>Poeae</taxon>
        <taxon>Poeae Chloroplast Group 2 (Poeae type)</taxon>
        <taxon>Loliodinae</taxon>
        <taxon>Loliinae</taxon>
        <taxon>Lolium</taxon>
    </lineage>
</organism>
<protein>
    <recommendedName>
        <fullName evidence="2">DUF6598 domain-containing protein</fullName>
    </recommendedName>
</protein>
<dbReference type="AlphaFoldDB" id="A0AAD8WPQ6"/>
<evidence type="ECO:0000256" key="1">
    <source>
        <dbReference type="SAM" id="MobiDB-lite"/>
    </source>
</evidence>
<sequence>MIGGKSQRQVRAVFGIRPPPPAPDSTLQQQQQLKMTTPDDHTMTASELELEKRALMALHIVRCQDITAYDPKRRAFWHSRFCNYNIAFFDLDKECECYYPSRFGRGPPLRRVREPSIASSSVNIISLKVRESDVGFPINLFGTVIARDMIDDRCVYLFNRDADDSQVITSPDDMLDLMDPHRGLVPEDIIYFEINLWIKCDGGATKDFSRGLTNFNICRLREQTMTASLTTWLSRVELEIALVRRPLEVSTTINILKGPSVLTRVAAWTSGNTEAPTILYSSDVATRTQMTKAGYSIALSRRVVFVPLGEKLVLHLVGHN</sequence>